<dbReference type="Proteomes" id="UP000077266">
    <property type="component" value="Unassembled WGS sequence"/>
</dbReference>
<name>A0A165EUL6_EXIGL</name>
<protein>
    <recommendedName>
        <fullName evidence="1">DUF6593 domain-containing protein</fullName>
    </recommendedName>
</protein>
<dbReference type="Pfam" id="PF20236">
    <property type="entry name" value="DUF6593"/>
    <property type="match status" value="1"/>
</dbReference>
<dbReference type="EMBL" id="KV426117">
    <property type="protein sequence ID" value="KZV87724.1"/>
    <property type="molecule type" value="Genomic_DNA"/>
</dbReference>
<proteinExistence type="predicted"/>
<evidence type="ECO:0000313" key="3">
    <source>
        <dbReference type="Proteomes" id="UP000077266"/>
    </source>
</evidence>
<dbReference type="InParanoid" id="A0A165EUL6"/>
<dbReference type="InterPro" id="IPR046528">
    <property type="entry name" value="DUF6593"/>
</dbReference>
<dbReference type="AlphaFoldDB" id="A0A165EUL6"/>
<evidence type="ECO:0000313" key="2">
    <source>
        <dbReference type="EMBL" id="KZV87724.1"/>
    </source>
</evidence>
<gene>
    <name evidence="2" type="ORF">EXIGLDRAFT_752079</name>
</gene>
<sequence length="152" mass="17513">MDFTLSHNSPYTTQLVGAEVSYDVQSRNLTRHTTIRRDDATIAEIDWHNFKATTVVMDGEEFKLSDFLKGPSSMTMKREFSLNGSTYVWSSHLKSLRLERDGEKIAEFERHTFRKSKLHVSQAAEKILDFVIVTFICVWREETEMTVALSAS</sequence>
<organism evidence="2 3">
    <name type="scientific">Exidia glandulosa HHB12029</name>
    <dbReference type="NCBI Taxonomy" id="1314781"/>
    <lineage>
        <taxon>Eukaryota</taxon>
        <taxon>Fungi</taxon>
        <taxon>Dikarya</taxon>
        <taxon>Basidiomycota</taxon>
        <taxon>Agaricomycotina</taxon>
        <taxon>Agaricomycetes</taxon>
        <taxon>Auriculariales</taxon>
        <taxon>Exidiaceae</taxon>
        <taxon>Exidia</taxon>
    </lineage>
</organism>
<dbReference type="OrthoDB" id="3360976at2759"/>
<reference evidence="2 3" key="1">
    <citation type="journal article" date="2016" name="Mol. Biol. Evol.">
        <title>Comparative Genomics of Early-Diverging Mushroom-Forming Fungi Provides Insights into the Origins of Lignocellulose Decay Capabilities.</title>
        <authorList>
            <person name="Nagy L.G."/>
            <person name="Riley R."/>
            <person name="Tritt A."/>
            <person name="Adam C."/>
            <person name="Daum C."/>
            <person name="Floudas D."/>
            <person name="Sun H."/>
            <person name="Yadav J.S."/>
            <person name="Pangilinan J."/>
            <person name="Larsson K.H."/>
            <person name="Matsuura K."/>
            <person name="Barry K."/>
            <person name="Labutti K."/>
            <person name="Kuo R."/>
            <person name="Ohm R.A."/>
            <person name="Bhattacharya S.S."/>
            <person name="Shirouzu T."/>
            <person name="Yoshinaga Y."/>
            <person name="Martin F.M."/>
            <person name="Grigoriev I.V."/>
            <person name="Hibbett D.S."/>
        </authorList>
    </citation>
    <scope>NUCLEOTIDE SEQUENCE [LARGE SCALE GENOMIC DNA]</scope>
    <source>
        <strain evidence="2 3">HHB12029</strain>
    </source>
</reference>
<feature type="domain" description="DUF6593" evidence="1">
    <location>
        <begin position="8"/>
        <end position="141"/>
    </location>
</feature>
<accession>A0A165EUL6</accession>
<keyword evidence="3" id="KW-1185">Reference proteome</keyword>
<evidence type="ECO:0000259" key="1">
    <source>
        <dbReference type="Pfam" id="PF20236"/>
    </source>
</evidence>